<dbReference type="InterPro" id="IPR003439">
    <property type="entry name" value="ABC_transporter-like_ATP-bd"/>
</dbReference>
<dbReference type="InterPro" id="IPR017911">
    <property type="entry name" value="MacB-like_ATP-bd"/>
</dbReference>
<accession>A0A498RBK4</accession>
<dbReference type="CDD" id="cd03255">
    <property type="entry name" value="ABC_MJ0796_LolCDE_FtsE"/>
    <property type="match status" value="1"/>
</dbReference>
<feature type="domain" description="ABC transporter" evidence="5">
    <location>
        <begin position="5"/>
        <end position="222"/>
    </location>
</feature>
<evidence type="ECO:0000256" key="1">
    <source>
        <dbReference type="ARBA" id="ARBA00005417"/>
    </source>
</evidence>
<evidence type="ECO:0000313" key="6">
    <source>
        <dbReference type="EMBL" id="VBB08287.1"/>
    </source>
</evidence>
<dbReference type="SUPFAM" id="SSF52540">
    <property type="entry name" value="P-loop containing nucleoside triphosphate hydrolases"/>
    <property type="match status" value="1"/>
</dbReference>
<dbReference type="PANTHER" id="PTHR24220:SF689">
    <property type="entry name" value="LIPOPROTEIN-RELEASING SYSTEM ATP-BINDING PROTEIN LOLD"/>
    <property type="match status" value="1"/>
</dbReference>
<evidence type="ECO:0000259" key="5">
    <source>
        <dbReference type="PROSITE" id="PS50893"/>
    </source>
</evidence>
<evidence type="ECO:0000256" key="3">
    <source>
        <dbReference type="ARBA" id="ARBA00022741"/>
    </source>
</evidence>
<evidence type="ECO:0000256" key="2">
    <source>
        <dbReference type="ARBA" id="ARBA00022448"/>
    </source>
</evidence>
<dbReference type="Pfam" id="PF00005">
    <property type="entry name" value="ABC_tran"/>
    <property type="match status" value="1"/>
</dbReference>
<dbReference type="Proteomes" id="UP000277811">
    <property type="component" value="Unassembled WGS sequence"/>
</dbReference>
<dbReference type="EMBL" id="UPPP01000086">
    <property type="protein sequence ID" value="VBB08287.1"/>
    <property type="molecule type" value="Genomic_DNA"/>
</dbReference>
<organism evidence="6 7">
    <name type="scientific">Lucifera butyrica</name>
    <dbReference type="NCBI Taxonomy" id="1351585"/>
    <lineage>
        <taxon>Bacteria</taxon>
        <taxon>Bacillati</taxon>
        <taxon>Bacillota</taxon>
        <taxon>Negativicutes</taxon>
        <taxon>Veillonellales</taxon>
        <taxon>Veillonellaceae</taxon>
        <taxon>Lucifera</taxon>
    </lineage>
</organism>
<gene>
    <name evidence="6" type="ORF">LUCI_3558</name>
</gene>
<comment type="similarity">
    <text evidence="1">Belongs to the ABC transporter superfamily.</text>
</comment>
<sequence>MSFVLNAWDLYRFYHTAESEVLAVRGVSLKVTAGEMVAVMGPSGSGKSTLLNCLSGIDEPDGGYVEIMGQRITRKAERERAAIRAKHIGILLQKENLIPHLTVKENICLQMALAGQIDYKRIEELLGELGMIERQYAYPRQLSGGENARAGLAVALASDPALLLADEPTGEVDRKTEELILDLLAAKCKQGLTAITSTHSLIIAARADRIVALQDGRINDAG</sequence>
<reference evidence="6 7" key="1">
    <citation type="submission" date="2018-06" db="EMBL/GenBank/DDBJ databases">
        <authorList>
            <person name="Strepis N."/>
        </authorList>
    </citation>
    <scope>NUCLEOTIDE SEQUENCE [LARGE SCALE GENOMIC DNA]</scope>
    <source>
        <strain evidence="6">LUCI</strain>
    </source>
</reference>
<dbReference type="Gene3D" id="3.40.50.300">
    <property type="entry name" value="P-loop containing nucleotide triphosphate hydrolases"/>
    <property type="match status" value="1"/>
</dbReference>
<dbReference type="GO" id="GO:0005886">
    <property type="term" value="C:plasma membrane"/>
    <property type="evidence" value="ECO:0007669"/>
    <property type="project" value="TreeGrafter"/>
</dbReference>
<proteinExistence type="inferred from homology"/>
<dbReference type="RefSeq" id="WP_122629192.1">
    <property type="nucleotide sequence ID" value="NZ_UPPP01000086.1"/>
</dbReference>
<dbReference type="GO" id="GO:0022857">
    <property type="term" value="F:transmembrane transporter activity"/>
    <property type="evidence" value="ECO:0007669"/>
    <property type="project" value="TreeGrafter"/>
</dbReference>
<dbReference type="PANTHER" id="PTHR24220">
    <property type="entry name" value="IMPORT ATP-BINDING PROTEIN"/>
    <property type="match status" value="1"/>
</dbReference>
<dbReference type="SMART" id="SM00382">
    <property type="entry name" value="AAA"/>
    <property type="match status" value="1"/>
</dbReference>
<dbReference type="GO" id="GO:0016887">
    <property type="term" value="F:ATP hydrolysis activity"/>
    <property type="evidence" value="ECO:0007669"/>
    <property type="project" value="InterPro"/>
</dbReference>
<keyword evidence="2" id="KW-0813">Transport</keyword>
<keyword evidence="4" id="KW-0067">ATP-binding</keyword>
<evidence type="ECO:0000313" key="7">
    <source>
        <dbReference type="Proteomes" id="UP000277811"/>
    </source>
</evidence>
<protein>
    <submittedName>
        <fullName evidence="6">Abc transporter</fullName>
    </submittedName>
</protein>
<dbReference type="InterPro" id="IPR015854">
    <property type="entry name" value="ABC_transpr_LolD-like"/>
</dbReference>
<keyword evidence="3" id="KW-0547">Nucleotide-binding</keyword>
<dbReference type="AlphaFoldDB" id="A0A498RBK4"/>
<dbReference type="PROSITE" id="PS50893">
    <property type="entry name" value="ABC_TRANSPORTER_2"/>
    <property type="match status" value="1"/>
</dbReference>
<dbReference type="OrthoDB" id="9802264at2"/>
<name>A0A498RBK4_9FIRM</name>
<dbReference type="GO" id="GO:0005524">
    <property type="term" value="F:ATP binding"/>
    <property type="evidence" value="ECO:0007669"/>
    <property type="project" value="UniProtKB-KW"/>
</dbReference>
<dbReference type="InterPro" id="IPR027417">
    <property type="entry name" value="P-loop_NTPase"/>
</dbReference>
<keyword evidence="7" id="KW-1185">Reference proteome</keyword>
<evidence type="ECO:0000256" key="4">
    <source>
        <dbReference type="ARBA" id="ARBA00022840"/>
    </source>
</evidence>
<dbReference type="InterPro" id="IPR003593">
    <property type="entry name" value="AAA+_ATPase"/>
</dbReference>